<dbReference type="Gene3D" id="3.30.565.10">
    <property type="entry name" value="Histidine kinase-like ATPase, C-terminal domain"/>
    <property type="match status" value="1"/>
</dbReference>
<accession>A0A443I016</accession>
<sequence length="996" mass="110145">MSQRDATIQPLPEDVVAKIKSSISITSLNGVILELVKNSLDADAGTIKITVDYQRGGCVVEDDGHGIPPREFERDGGLGKTYCTSKFESKRLTYGHKGMFLASLAALSLLTITSRHVPHESTNSIIFHQGKLVARLLPAPPQQELELSDHGTRVNVHDLFGNIPVRVKSRALALQKPEEIDREWDNLRRILTALMLANDRSTKVSVSDAVGNRKFSIRGRSSSVLPSEPATPMIDIGQVTFLLRNAGFLTSQNGGSWASVSASTPELSIQAAISLEPSPTKQVQFMSLGKHPIFPRNNANVLFNEVNRIFGSSDFGNMESSVNSSSDMIRLRSTQRDTLPGFKSASKTVARWPMFYIRIDTQDDDGRVGEESDIFTSDSSLQHMLDVLSAMLHQFLQQHCLRPRFGRQKKEETQVSFDTEDNAQQTSGRSKTSSKHKLPPGRDRTRSKFGHSTEESLDDRIILPKFRNRPSSSTSLYFSGLSRIKSGKECTLDAICAGLPRGKLSAPPALSNSKNRISSVNEDIANHGSSTLLGSEFADDPLLESTPLHHETSTVDGTHVWVDPVSKTRVLINSRTGQVVPPGQSTTKLTRPKEIISRPHSASFLRDRSNNAEMIKRPASALPTVGSGWLDDIMKRWNNPVLSRWERPITAVDPVASRQAERSFLDRSHHCSAFSAQAESFTPFRGKLSKIALQKAEVIAQVDCKFILIKMTTASDLEVSGSVLAIVDQHAADERCRIEKLFEEIFLPPALTGGIGQHVEVHTTELLPPIEFETSAVEFRLFRKYSEFFTSWGCHYELSKVPETKGGKVSLTALPTGIVERCRMESTLAIDMLRGEIWKREETGKNIPGIITRTSSAEQLRQQKDAISPPSDQDETLADEKSSFWVDHIADCPQGIIDLLNSRACRSAIMFNDPLTLGESRNLVSRLSRCAFPFQCAHGRPTMIPIMDLGLQNSTEDEPGSTNPGSDNFRAKENSIDSIEGLGFADAFKAWRHTVH</sequence>
<dbReference type="InterPro" id="IPR014790">
    <property type="entry name" value="MutL_C"/>
</dbReference>
<dbReference type="Gene3D" id="3.30.1540.20">
    <property type="entry name" value="MutL, C-terminal domain, dimerisation subdomain"/>
    <property type="match status" value="1"/>
</dbReference>
<feature type="compositionally biased region" description="Basic and acidic residues" evidence="2">
    <location>
        <begin position="440"/>
        <end position="456"/>
    </location>
</feature>
<dbReference type="STRING" id="264951.A0A443I016"/>
<evidence type="ECO:0000313" key="5">
    <source>
        <dbReference type="Proteomes" id="UP000283841"/>
    </source>
</evidence>
<dbReference type="InterPro" id="IPR042120">
    <property type="entry name" value="MutL_C_dimsub"/>
</dbReference>
<dbReference type="VEuPathDB" id="FungiDB:C8Q69DRAFT_455297"/>
<dbReference type="EMBL" id="RCNU01000002">
    <property type="protein sequence ID" value="RWQ97397.1"/>
    <property type="molecule type" value="Genomic_DNA"/>
</dbReference>
<proteinExistence type="inferred from homology"/>
<feature type="domain" description="MutL C-terminal dimerisation" evidence="3">
    <location>
        <begin position="698"/>
        <end position="915"/>
    </location>
</feature>
<dbReference type="GO" id="GO:0032300">
    <property type="term" value="C:mismatch repair complex"/>
    <property type="evidence" value="ECO:0007669"/>
    <property type="project" value="InterPro"/>
</dbReference>
<comment type="caution">
    <text evidence="4">The sequence shown here is derived from an EMBL/GenBank/DDBJ whole genome shotgun (WGS) entry which is preliminary data.</text>
</comment>
<evidence type="ECO:0000256" key="1">
    <source>
        <dbReference type="ARBA" id="ARBA00006082"/>
    </source>
</evidence>
<evidence type="ECO:0000313" key="4">
    <source>
        <dbReference type="EMBL" id="RWQ97397.1"/>
    </source>
</evidence>
<feature type="region of interest" description="Disordered" evidence="2">
    <location>
        <begin position="951"/>
        <end position="971"/>
    </location>
</feature>
<dbReference type="RefSeq" id="XP_028487042.1">
    <property type="nucleotide sequence ID" value="XM_028629764.1"/>
</dbReference>
<dbReference type="GO" id="GO:0140664">
    <property type="term" value="F:ATP-dependent DNA damage sensor activity"/>
    <property type="evidence" value="ECO:0007669"/>
    <property type="project" value="InterPro"/>
</dbReference>
<organism evidence="4 5">
    <name type="scientific">Byssochlamys spectabilis</name>
    <name type="common">Paecilomyces variotii</name>
    <dbReference type="NCBI Taxonomy" id="264951"/>
    <lineage>
        <taxon>Eukaryota</taxon>
        <taxon>Fungi</taxon>
        <taxon>Dikarya</taxon>
        <taxon>Ascomycota</taxon>
        <taxon>Pezizomycotina</taxon>
        <taxon>Eurotiomycetes</taxon>
        <taxon>Eurotiomycetidae</taxon>
        <taxon>Eurotiales</taxon>
        <taxon>Thermoascaceae</taxon>
        <taxon>Paecilomyces</taxon>
    </lineage>
</organism>
<gene>
    <name evidence="4" type="ORF">C8Q69DRAFT_455297</name>
</gene>
<name>A0A443I016_BYSSP</name>
<evidence type="ECO:0000259" key="3">
    <source>
        <dbReference type="SMART" id="SM00853"/>
    </source>
</evidence>
<dbReference type="SUPFAM" id="SSF55874">
    <property type="entry name" value="ATPase domain of HSP90 chaperone/DNA topoisomerase II/histidine kinase"/>
    <property type="match status" value="1"/>
</dbReference>
<feature type="compositionally biased region" description="Polar residues" evidence="2">
    <location>
        <begin position="414"/>
        <end position="431"/>
    </location>
</feature>
<dbReference type="InterPro" id="IPR036890">
    <property type="entry name" value="HATPase_C_sf"/>
</dbReference>
<dbReference type="Pfam" id="PF13589">
    <property type="entry name" value="HATPase_c_3"/>
    <property type="match status" value="1"/>
</dbReference>
<evidence type="ECO:0000256" key="2">
    <source>
        <dbReference type="SAM" id="MobiDB-lite"/>
    </source>
</evidence>
<dbReference type="PANTHER" id="PTHR10073">
    <property type="entry name" value="DNA MISMATCH REPAIR PROTEIN MLH, PMS, MUTL"/>
    <property type="match status" value="1"/>
</dbReference>
<feature type="region of interest" description="Disordered" evidence="2">
    <location>
        <begin position="858"/>
        <end position="878"/>
    </location>
</feature>
<dbReference type="GO" id="GO:0006298">
    <property type="term" value="P:mismatch repair"/>
    <property type="evidence" value="ECO:0007669"/>
    <property type="project" value="InterPro"/>
</dbReference>
<dbReference type="InterPro" id="IPR038973">
    <property type="entry name" value="MutL/Mlh/Pms-like"/>
</dbReference>
<reference evidence="4 5" key="1">
    <citation type="journal article" date="2018" name="Front. Microbiol.">
        <title>Genomic and genetic insights into a cosmopolitan fungus, Paecilomyces variotii (Eurotiales).</title>
        <authorList>
            <person name="Urquhart A.S."/>
            <person name="Mondo S.J."/>
            <person name="Makela M.R."/>
            <person name="Hane J.K."/>
            <person name="Wiebenga A."/>
            <person name="He G."/>
            <person name="Mihaltcheva S."/>
            <person name="Pangilinan J."/>
            <person name="Lipzen A."/>
            <person name="Barry K."/>
            <person name="de Vries R.P."/>
            <person name="Grigoriev I.V."/>
            <person name="Idnurm A."/>
        </authorList>
    </citation>
    <scope>NUCLEOTIDE SEQUENCE [LARGE SCALE GENOMIC DNA]</scope>
    <source>
        <strain evidence="4 5">CBS 101075</strain>
    </source>
</reference>
<dbReference type="PANTHER" id="PTHR10073:SF47">
    <property type="entry name" value="DNA MISMATCH REPAIR PROTEIN MLH3"/>
    <property type="match status" value="1"/>
</dbReference>
<dbReference type="Proteomes" id="UP000283841">
    <property type="component" value="Unassembled WGS sequence"/>
</dbReference>
<dbReference type="SMART" id="SM00853">
    <property type="entry name" value="MutL_C"/>
    <property type="match status" value="1"/>
</dbReference>
<dbReference type="SUPFAM" id="SSF118116">
    <property type="entry name" value="DNA mismatch repair protein MutL"/>
    <property type="match status" value="2"/>
</dbReference>
<feature type="region of interest" description="Disordered" evidence="2">
    <location>
        <begin position="407"/>
        <end position="456"/>
    </location>
</feature>
<comment type="similarity">
    <text evidence="1">Belongs to the DNA mismatch repair MutL/HexB family.</text>
</comment>
<dbReference type="GO" id="GO:0005524">
    <property type="term" value="F:ATP binding"/>
    <property type="evidence" value="ECO:0007669"/>
    <property type="project" value="InterPro"/>
</dbReference>
<protein>
    <submittedName>
        <fullName evidence="4">DNA mismatch repair protein</fullName>
    </submittedName>
</protein>
<dbReference type="AlphaFoldDB" id="A0A443I016"/>
<dbReference type="InterPro" id="IPR037198">
    <property type="entry name" value="MutL_C_sf"/>
</dbReference>
<dbReference type="GO" id="GO:0016887">
    <property type="term" value="F:ATP hydrolysis activity"/>
    <property type="evidence" value="ECO:0007669"/>
    <property type="project" value="InterPro"/>
</dbReference>
<dbReference type="GeneID" id="39599041"/>
<keyword evidence="5" id="KW-1185">Reference proteome</keyword>